<dbReference type="AlphaFoldDB" id="A0A6A4VKA3"/>
<protein>
    <recommendedName>
        <fullName evidence="1">DUF4806 domain-containing protein</fullName>
    </recommendedName>
</protein>
<dbReference type="EMBL" id="VIIS01001707">
    <property type="protein sequence ID" value="KAF0294082.1"/>
    <property type="molecule type" value="Genomic_DNA"/>
</dbReference>
<organism evidence="2 3">
    <name type="scientific">Amphibalanus amphitrite</name>
    <name type="common">Striped barnacle</name>
    <name type="synonym">Balanus amphitrite</name>
    <dbReference type="NCBI Taxonomy" id="1232801"/>
    <lineage>
        <taxon>Eukaryota</taxon>
        <taxon>Metazoa</taxon>
        <taxon>Ecdysozoa</taxon>
        <taxon>Arthropoda</taxon>
        <taxon>Crustacea</taxon>
        <taxon>Multicrustacea</taxon>
        <taxon>Cirripedia</taxon>
        <taxon>Thoracica</taxon>
        <taxon>Thoracicalcarea</taxon>
        <taxon>Balanomorpha</taxon>
        <taxon>Balanoidea</taxon>
        <taxon>Balanidae</taxon>
        <taxon>Amphibalaninae</taxon>
        <taxon>Amphibalanus</taxon>
    </lineage>
</organism>
<dbReference type="PANTHER" id="PTHR34153">
    <property type="entry name" value="SI:CH211-262H13.3-RELATED-RELATED"/>
    <property type="match status" value="1"/>
</dbReference>
<dbReference type="EMBL" id="VIIS01001707">
    <property type="protein sequence ID" value="KAF0294081.1"/>
    <property type="molecule type" value="Genomic_DNA"/>
</dbReference>
<dbReference type="InterPro" id="IPR032071">
    <property type="entry name" value="DUF4806"/>
</dbReference>
<comment type="caution">
    <text evidence="2">The sequence shown here is derived from an EMBL/GenBank/DDBJ whole genome shotgun (WGS) entry which is preliminary data.</text>
</comment>
<accession>A0A6A4VKA3</accession>
<dbReference type="Pfam" id="PF16064">
    <property type="entry name" value="DUF4806"/>
    <property type="match status" value="1"/>
</dbReference>
<proteinExistence type="predicted"/>
<keyword evidence="3" id="KW-1185">Reference proteome</keyword>
<dbReference type="EMBL" id="VIIS01001707">
    <property type="protein sequence ID" value="KAF0294083.1"/>
    <property type="molecule type" value="Genomic_DNA"/>
</dbReference>
<dbReference type="PANTHER" id="PTHR34153:SF2">
    <property type="entry name" value="SI:CH211-262H13.3-RELATED"/>
    <property type="match status" value="1"/>
</dbReference>
<feature type="domain" description="DUF4806" evidence="1">
    <location>
        <begin position="121"/>
        <end position="203"/>
    </location>
</feature>
<evidence type="ECO:0000313" key="3">
    <source>
        <dbReference type="Proteomes" id="UP000440578"/>
    </source>
</evidence>
<dbReference type="Proteomes" id="UP000440578">
    <property type="component" value="Unassembled WGS sequence"/>
</dbReference>
<reference evidence="2 3" key="1">
    <citation type="submission" date="2019-07" db="EMBL/GenBank/DDBJ databases">
        <title>Draft genome assembly of a fouling barnacle, Amphibalanus amphitrite (Darwin, 1854): The first reference genome for Thecostraca.</title>
        <authorList>
            <person name="Kim W."/>
        </authorList>
    </citation>
    <scope>NUCLEOTIDE SEQUENCE [LARGE SCALE GENOMIC DNA]</scope>
    <source>
        <strain evidence="2">SNU_AA5</strain>
        <tissue evidence="2">Soma without cirri and trophi</tissue>
    </source>
</reference>
<name>A0A6A4VKA3_AMPAM</name>
<evidence type="ECO:0000259" key="1">
    <source>
        <dbReference type="Pfam" id="PF16064"/>
    </source>
</evidence>
<sequence>MYSIVEFTAEDPKSANIVPDSWLNEDFSLCKWPDHPKSSDIKNSVSPRADWSVHPCRLLGRAVGSQEGALMAKLLDTLHSVLETQRELRETQRIQGAVLNSIHRILRGGRPGETPEDLPQGTQLPVESSDSLRLLEERLSTDDDFRKALIQYLGSKGGSTVDETVKRIMPEVVTTTFGKVCNISGAARHGKVGLGKTKLFRVIFHAVNLNPTVTCQEKDLEKAVGKWLTNCRDRDGQRSDRGRGRPPDQ</sequence>
<evidence type="ECO:0000313" key="2">
    <source>
        <dbReference type="EMBL" id="KAF0294083.1"/>
    </source>
</evidence>
<gene>
    <name evidence="2" type="ORF">FJT64_008221</name>
</gene>
<dbReference type="OrthoDB" id="7486073at2759"/>